<dbReference type="FunFam" id="3.20.20.100:FF:000023">
    <property type="entry name" value="aldose reductase"/>
    <property type="match status" value="1"/>
</dbReference>
<dbReference type="GO" id="GO:0016491">
    <property type="term" value="F:oxidoreductase activity"/>
    <property type="evidence" value="ECO:0007669"/>
    <property type="project" value="InterPro"/>
</dbReference>
<accession>A0A7R8ULL4</accession>
<dbReference type="PROSITE" id="PS00062">
    <property type="entry name" value="ALDOKETO_REDUCTASE_2"/>
    <property type="match status" value="1"/>
</dbReference>
<dbReference type="InterPro" id="IPR023210">
    <property type="entry name" value="NADP_OxRdtase_dom"/>
</dbReference>
<dbReference type="EMBL" id="LR899010">
    <property type="protein sequence ID" value="CAD7083087.1"/>
    <property type="molecule type" value="Genomic_DNA"/>
</dbReference>
<dbReference type="AlphaFoldDB" id="A0A7R8ULL4"/>
<dbReference type="PROSITE" id="PS00063">
    <property type="entry name" value="ALDOKETO_REDUCTASE_3"/>
    <property type="match status" value="1"/>
</dbReference>
<protein>
    <recommendedName>
        <fullName evidence="4">NADP-dependent oxidoreductase domain-containing protein</fullName>
    </recommendedName>
</protein>
<evidence type="ECO:0000256" key="3">
    <source>
        <dbReference type="PIRSR" id="PIRSR000097-3"/>
    </source>
</evidence>
<evidence type="ECO:0000313" key="6">
    <source>
        <dbReference type="Proteomes" id="UP000594454"/>
    </source>
</evidence>
<evidence type="ECO:0000259" key="4">
    <source>
        <dbReference type="Pfam" id="PF00248"/>
    </source>
</evidence>
<feature type="binding site" evidence="2">
    <location>
        <position position="113"/>
    </location>
    <ligand>
        <name>substrate</name>
    </ligand>
</feature>
<dbReference type="PANTHER" id="PTHR11732">
    <property type="entry name" value="ALDO/KETO REDUCTASE"/>
    <property type="match status" value="1"/>
</dbReference>
<evidence type="ECO:0000256" key="1">
    <source>
        <dbReference type="PIRSR" id="PIRSR000097-1"/>
    </source>
</evidence>
<keyword evidence="6" id="KW-1185">Reference proteome</keyword>
<sequence length="317" mass="36309">MVKVPSVKLNNGVEMPGLGFGTFLSKPNEVAEAVKHAIDIGYRYIDTAFFYANEHEVGLAIKEKIASGVVKREDIFVTTKLWCIHYDPSRVEYGCRKSLENLGLDYIDLYLIHFPVGFAYVDDSTFIPKEEGAQFVTTNDYDCVDIWKAMEQLVKKGLVRSIGISNFNAEQVERVLKNCEIKPVVNQVECHVELNQKKLREFCKERDIVIIAYCPLGRHNAEAKKPAFLYDERTKAIAKKYNKTPAQVAIRFCLDLGTIPIPKSVTNSRIEENFQVFDFQLTPEDMKVLEDLNAGIRVCYFSMIDKSHKYYPFKAEF</sequence>
<dbReference type="InParanoid" id="A0A7R8ULL4"/>
<reference evidence="5 6" key="1">
    <citation type="submission" date="2020-11" db="EMBL/GenBank/DDBJ databases">
        <authorList>
            <person name="Wallbank WR R."/>
            <person name="Pardo Diaz C."/>
            <person name="Kozak K."/>
            <person name="Martin S."/>
            <person name="Jiggins C."/>
            <person name="Moest M."/>
            <person name="Warren A I."/>
            <person name="Generalovic N T."/>
            <person name="Byers J.R.P. K."/>
            <person name="Montejo-Kovacevich G."/>
            <person name="Yen C E."/>
        </authorList>
    </citation>
    <scope>NUCLEOTIDE SEQUENCE [LARGE SCALE GENOMIC DNA]</scope>
</reference>
<dbReference type="Pfam" id="PF00248">
    <property type="entry name" value="Aldo_ket_red"/>
    <property type="match status" value="1"/>
</dbReference>
<dbReference type="Gene3D" id="3.20.20.100">
    <property type="entry name" value="NADP-dependent oxidoreductase domain"/>
    <property type="match status" value="1"/>
</dbReference>
<feature type="active site" description="Proton donor" evidence="1">
    <location>
        <position position="51"/>
    </location>
</feature>
<dbReference type="CDD" id="cd19116">
    <property type="entry name" value="AKR_AKR2E1-5"/>
    <property type="match status" value="1"/>
</dbReference>
<evidence type="ECO:0000256" key="2">
    <source>
        <dbReference type="PIRSR" id="PIRSR000097-2"/>
    </source>
</evidence>
<evidence type="ECO:0000313" key="5">
    <source>
        <dbReference type="EMBL" id="CAD7083087.1"/>
    </source>
</evidence>
<dbReference type="InterPro" id="IPR036812">
    <property type="entry name" value="NAD(P)_OxRdtase_dom_sf"/>
</dbReference>
<proteinExistence type="predicted"/>
<dbReference type="InterPro" id="IPR020471">
    <property type="entry name" value="AKR"/>
</dbReference>
<dbReference type="InterPro" id="IPR044488">
    <property type="entry name" value="AKR2E"/>
</dbReference>
<name>A0A7R8ULL4_HERIL</name>
<dbReference type="Proteomes" id="UP000594454">
    <property type="component" value="Chromosome 2"/>
</dbReference>
<feature type="domain" description="NADP-dependent oxidoreductase" evidence="4">
    <location>
        <begin position="25"/>
        <end position="293"/>
    </location>
</feature>
<dbReference type="InterPro" id="IPR018170">
    <property type="entry name" value="Aldo/ket_reductase_CS"/>
</dbReference>
<feature type="site" description="Lowers pKa of active site Tyr" evidence="3">
    <location>
        <position position="80"/>
    </location>
</feature>
<dbReference type="SUPFAM" id="SSF51430">
    <property type="entry name" value="NAD(P)-linked oxidoreductase"/>
    <property type="match status" value="1"/>
</dbReference>
<dbReference type="PRINTS" id="PR00069">
    <property type="entry name" value="ALDKETRDTASE"/>
</dbReference>
<dbReference type="OrthoDB" id="416253at2759"/>
<dbReference type="PIRSF" id="PIRSF000097">
    <property type="entry name" value="AKR"/>
    <property type="match status" value="1"/>
</dbReference>
<dbReference type="OMA" id="FFYANEH"/>
<gene>
    <name evidence="5" type="ORF">HERILL_LOCUS6071</name>
</gene>
<organism evidence="5 6">
    <name type="scientific">Hermetia illucens</name>
    <name type="common">Black soldier fly</name>
    <dbReference type="NCBI Taxonomy" id="343691"/>
    <lineage>
        <taxon>Eukaryota</taxon>
        <taxon>Metazoa</taxon>
        <taxon>Ecdysozoa</taxon>
        <taxon>Arthropoda</taxon>
        <taxon>Hexapoda</taxon>
        <taxon>Insecta</taxon>
        <taxon>Pterygota</taxon>
        <taxon>Neoptera</taxon>
        <taxon>Endopterygota</taxon>
        <taxon>Diptera</taxon>
        <taxon>Brachycera</taxon>
        <taxon>Stratiomyomorpha</taxon>
        <taxon>Stratiomyidae</taxon>
        <taxon>Hermetiinae</taxon>
        <taxon>Hermetia</taxon>
    </lineage>
</organism>